<name>A0ABR8PV71_9CLOT</name>
<reference evidence="3 4" key="1">
    <citation type="submission" date="2020-08" db="EMBL/GenBank/DDBJ databases">
        <title>A Genomic Blueprint of the Chicken Gut Microbiome.</title>
        <authorList>
            <person name="Gilroy R."/>
            <person name="Ravi A."/>
            <person name="Getino M."/>
            <person name="Pursley I."/>
            <person name="Horton D.L."/>
            <person name="Alikhan N.-F."/>
            <person name="Baker D."/>
            <person name="Gharbi K."/>
            <person name="Hall N."/>
            <person name="Watson M."/>
            <person name="Adriaenssens E.M."/>
            <person name="Foster-Nyarko E."/>
            <person name="Jarju S."/>
            <person name="Secka A."/>
            <person name="Antonio M."/>
            <person name="Oren A."/>
            <person name="Chaudhuri R."/>
            <person name="La Ragione R.M."/>
            <person name="Hildebrand F."/>
            <person name="Pallen M.J."/>
        </authorList>
    </citation>
    <scope>NUCLEOTIDE SEQUENCE [LARGE SCALE GENOMIC DNA]</scope>
    <source>
        <strain evidence="3 4">Sa3CVN1</strain>
    </source>
</reference>
<keyword evidence="3" id="KW-0378">Hydrolase</keyword>
<keyword evidence="3" id="KW-0482">Metalloprotease</keyword>
<proteinExistence type="predicted"/>
<evidence type="ECO:0000313" key="4">
    <source>
        <dbReference type="Proteomes" id="UP000627781"/>
    </source>
</evidence>
<feature type="transmembrane region" description="Helical" evidence="1">
    <location>
        <begin position="80"/>
        <end position="105"/>
    </location>
</feature>
<feature type="transmembrane region" description="Helical" evidence="1">
    <location>
        <begin position="157"/>
        <end position="188"/>
    </location>
</feature>
<feature type="domain" description="CAAX prenyl protease 2/Lysostaphin resistance protein A-like" evidence="2">
    <location>
        <begin position="121"/>
        <end position="205"/>
    </location>
</feature>
<dbReference type="Proteomes" id="UP000627781">
    <property type="component" value="Unassembled WGS sequence"/>
</dbReference>
<dbReference type="EMBL" id="JACSRA010000018">
    <property type="protein sequence ID" value="MBD7912060.1"/>
    <property type="molecule type" value="Genomic_DNA"/>
</dbReference>
<keyword evidence="1" id="KW-0472">Membrane</keyword>
<accession>A0ABR8PV71</accession>
<evidence type="ECO:0000259" key="2">
    <source>
        <dbReference type="Pfam" id="PF02517"/>
    </source>
</evidence>
<dbReference type="GO" id="GO:0008237">
    <property type="term" value="F:metallopeptidase activity"/>
    <property type="evidence" value="ECO:0007669"/>
    <property type="project" value="UniProtKB-KW"/>
</dbReference>
<dbReference type="PANTHER" id="PTHR36435">
    <property type="entry name" value="SLR1288 PROTEIN"/>
    <property type="match status" value="1"/>
</dbReference>
<dbReference type="InterPro" id="IPR003675">
    <property type="entry name" value="Rce1/LyrA-like_dom"/>
</dbReference>
<feature type="transmembrane region" description="Helical" evidence="1">
    <location>
        <begin position="232"/>
        <end position="251"/>
    </location>
</feature>
<comment type="caution">
    <text evidence="3">The sequence shown here is derived from an EMBL/GenBank/DDBJ whole genome shotgun (WGS) entry which is preliminary data.</text>
</comment>
<feature type="transmembrane region" description="Helical" evidence="1">
    <location>
        <begin position="39"/>
        <end position="59"/>
    </location>
</feature>
<organism evidence="3 4">
    <name type="scientific">Clostridium cibarium</name>
    <dbReference type="NCBI Taxonomy" id="2762247"/>
    <lineage>
        <taxon>Bacteria</taxon>
        <taxon>Bacillati</taxon>
        <taxon>Bacillota</taxon>
        <taxon>Clostridia</taxon>
        <taxon>Eubacteriales</taxon>
        <taxon>Clostridiaceae</taxon>
        <taxon>Clostridium</taxon>
    </lineage>
</organism>
<gene>
    <name evidence="3" type="ORF">H9661_11890</name>
</gene>
<dbReference type="InterPro" id="IPR052710">
    <property type="entry name" value="CAAX_protease"/>
</dbReference>
<keyword evidence="4" id="KW-1185">Reference proteome</keyword>
<evidence type="ECO:0000313" key="3">
    <source>
        <dbReference type="EMBL" id="MBD7912060.1"/>
    </source>
</evidence>
<dbReference type="PANTHER" id="PTHR36435:SF1">
    <property type="entry name" value="CAAX AMINO TERMINAL PROTEASE FAMILY PROTEIN"/>
    <property type="match status" value="1"/>
</dbReference>
<dbReference type="Pfam" id="PF02517">
    <property type="entry name" value="Rce1-like"/>
    <property type="match status" value="1"/>
</dbReference>
<dbReference type="RefSeq" id="WP_191768955.1">
    <property type="nucleotide sequence ID" value="NZ_JACSRA010000018.1"/>
</dbReference>
<feature type="transmembrane region" description="Helical" evidence="1">
    <location>
        <begin position="125"/>
        <end position="145"/>
    </location>
</feature>
<protein>
    <submittedName>
        <fullName evidence="3">CPBP family intramembrane metalloprotease</fullName>
    </submittedName>
</protein>
<evidence type="ECO:0000256" key="1">
    <source>
        <dbReference type="SAM" id="Phobius"/>
    </source>
</evidence>
<sequence length="276" mass="31199">MIEVLKSIKYRHLIFGSIVTFIISLVCCKLLYVSSYMSASISVTLALYIFPTVLIFYKFSKFKISIKVWLKVVRFKIVEIFTSGIFSQVLGLGILFLLTAIITLIFPMDGQSDPINIPTNWVETFVSACIFAPFCEEIIFRGLIFNKLLVKYSPAKAIVISSVIFGAMHLTKGITPAILGGVLCILYMKYKSLIPGMVIHCLNNFGIELLKYLTFGNSIAESEVKQPGTLPVFIFSIICIIVGLLWLVNFIKKNWHYTTEFISENTMESEMTTFIR</sequence>
<keyword evidence="3" id="KW-0645">Protease</keyword>
<feature type="transmembrane region" description="Helical" evidence="1">
    <location>
        <begin position="12"/>
        <end position="33"/>
    </location>
</feature>
<keyword evidence="1" id="KW-1133">Transmembrane helix</keyword>
<keyword evidence="1" id="KW-0812">Transmembrane</keyword>